<accession>A0ABN6FA26</accession>
<dbReference type="PROSITE" id="PS50851">
    <property type="entry name" value="CHEW"/>
    <property type="match status" value="1"/>
</dbReference>
<feature type="domain" description="CheW-like" evidence="2">
    <location>
        <begin position="55"/>
        <end position="196"/>
    </location>
</feature>
<dbReference type="PANTHER" id="PTHR22617">
    <property type="entry name" value="CHEMOTAXIS SENSOR HISTIDINE KINASE-RELATED"/>
    <property type="match status" value="1"/>
</dbReference>
<dbReference type="InterPro" id="IPR039315">
    <property type="entry name" value="CheW"/>
</dbReference>
<name>A0ABN6FA26_9BACT</name>
<evidence type="ECO:0000259" key="2">
    <source>
        <dbReference type="PROSITE" id="PS50851"/>
    </source>
</evidence>
<dbReference type="Gene3D" id="2.30.30.40">
    <property type="entry name" value="SH3 Domains"/>
    <property type="match status" value="1"/>
</dbReference>
<organism evidence="3 4">
    <name type="scientific">Desulfoluna limicola</name>
    <dbReference type="NCBI Taxonomy" id="2810562"/>
    <lineage>
        <taxon>Bacteria</taxon>
        <taxon>Pseudomonadati</taxon>
        <taxon>Thermodesulfobacteriota</taxon>
        <taxon>Desulfobacteria</taxon>
        <taxon>Desulfobacterales</taxon>
        <taxon>Desulfolunaceae</taxon>
        <taxon>Desulfoluna</taxon>
    </lineage>
</organism>
<dbReference type="SUPFAM" id="SSF50341">
    <property type="entry name" value="CheW-like"/>
    <property type="match status" value="1"/>
</dbReference>
<protein>
    <recommendedName>
        <fullName evidence="2">CheW-like domain-containing protein</fullName>
    </recommendedName>
</protein>
<evidence type="ECO:0000313" key="3">
    <source>
        <dbReference type="EMBL" id="BCS97629.1"/>
    </source>
</evidence>
<feature type="region of interest" description="Disordered" evidence="1">
    <location>
        <begin position="1"/>
        <end position="50"/>
    </location>
</feature>
<feature type="compositionally biased region" description="Polar residues" evidence="1">
    <location>
        <begin position="1"/>
        <end position="10"/>
    </location>
</feature>
<dbReference type="SMART" id="SM00260">
    <property type="entry name" value="CheW"/>
    <property type="match status" value="1"/>
</dbReference>
<dbReference type="Gene3D" id="2.40.50.180">
    <property type="entry name" value="CheA-289, Domain 4"/>
    <property type="match status" value="1"/>
</dbReference>
<evidence type="ECO:0000313" key="4">
    <source>
        <dbReference type="Proteomes" id="UP001320148"/>
    </source>
</evidence>
<dbReference type="Proteomes" id="UP001320148">
    <property type="component" value="Chromosome"/>
</dbReference>
<gene>
    <name evidence="3" type="ORF">DSLASN_32610</name>
</gene>
<evidence type="ECO:0000256" key="1">
    <source>
        <dbReference type="SAM" id="MobiDB-lite"/>
    </source>
</evidence>
<keyword evidence="4" id="KW-1185">Reference proteome</keyword>
<dbReference type="InterPro" id="IPR002545">
    <property type="entry name" value="CheW-lke_dom"/>
</dbReference>
<reference evidence="3 4" key="1">
    <citation type="submission" date="2021-02" db="EMBL/GenBank/DDBJ databases">
        <title>Complete genome of Desulfoluna sp. strain ASN36.</title>
        <authorList>
            <person name="Takahashi A."/>
            <person name="Kojima H."/>
            <person name="Fukui M."/>
        </authorList>
    </citation>
    <scope>NUCLEOTIDE SEQUENCE [LARGE SCALE GENOMIC DNA]</scope>
    <source>
        <strain evidence="3 4">ASN36</strain>
    </source>
</reference>
<dbReference type="Pfam" id="PF01584">
    <property type="entry name" value="CheW"/>
    <property type="match status" value="1"/>
</dbReference>
<dbReference type="PANTHER" id="PTHR22617:SF23">
    <property type="entry name" value="CHEMOTAXIS PROTEIN CHEW"/>
    <property type="match status" value="1"/>
</dbReference>
<dbReference type="RefSeq" id="WP_236889033.1">
    <property type="nucleotide sequence ID" value="NZ_AP024488.1"/>
</dbReference>
<proteinExistence type="predicted"/>
<sequence>MDQQGNSQALTHAGRESSPPLEQLLAEIQAESEGQEGPGSADGTKASSEDRHHGAEQYIRFVLDGVHFAVPLKRSLEVGRLPGITPLPNLPSWVSGISNIRGEVVSLIDLKCFFGRCASSGMGGEHMILLYTPQVKVGVRVDHLMGIVSLSDAESKVTLNPFTHGDTTPYLSGVVATDDELLYLLDVEKLLMSAKMNSFQRA</sequence>
<dbReference type="InterPro" id="IPR036061">
    <property type="entry name" value="CheW-like_dom_sf"/>
</dbReference>
<dbReference type="EMBL" id="AP024488">
    <property type="protein sequence ID" value="BCS97629.1"/>
    <property type="molecule type" value="Genomic_DNA"/>
</dbReference>